<accession>A0A1C4X3V2</accession>
<proteinExistence type="predicted"/>
<keyword evidence="3" id="KW-1185">Reference proteome</keyword>
<feature type="transmembrane region" description="Helical" evidence="1">
    <location>
        <begin position="171"/>
        <end position="193"/>
    </location>
</feature>
<keyword evidence="1" id="KW-0472">Membrane</keyword>
<organism evidence="2 3">
    <name type="scientific">Micromonospora viridifaciens</name>
    <dbReference type="NCBI Taxonomy" id="1881"/>
    <lineage>
        <taxon>Bacteria</taxon>
        <taxon>Bacillati</taxon>
        <taxon>Actinomycetota</taxon>
        <taxon>Actinomycetes</taxon>
        <taxon>Micromonosporales</taxon>
        <taxon>Micromonosporaceae</taxon>
        <taxon>Micromonospora</taxon>
    </lineage>
</organism>
<dbReference type="AlphaFoldDB" id="A0A1C4X3V2"/>
<feature type="transmembrane region" description="Helical" evidence="1">
    <location>
        <begin position="274"/>
        <end position="294"/>
    </location>
</feature>
<sequence length="304" mass="30872">MTGIVRVPSVKPLLLLLTAALLAVVGALFGSPWATGVGGGVVLGVLAVHPAVSGPAVPRSTRLLLQGGLVLLALAGAVEIWGWAASPFGDTPPTADELIALVTDPVRQRAQFLRQLAVASCLILACACLGVAIGTLPGERLRRIGRAARIVCVLTLVTLLFVALLPSGLAAGLLGSFTEVAVAALLVLGGYAWAVGRAIRRHDAAPSVVAMGTTLLAATAWLVTEDAWRSRPVPRDSDAFLSAGAIVDGGGGLYGTDVSVSVAVHTGPDIETGVVVALLLLGAALTVLACARLSTADSETRRVR</sequence>
<keyword evidence="1" id="KW-1133">Transmembrane helix</keyword>
<name>A0A1C4X3V2_MICVI</name>
<evidence type="ECO:0000256" key="1">
    <source>
        <dbReference type="SAM" id="Phobius"/>
    </source>
</evidence>
<reference evidence="3" key="1">
    <citation type="submission" date="2016-06" db="EMBL/GenBank/DDBJ databases">
        <authorList>
            <person name="Varghese N."/>
            <person name="Submissions Spin"/>
        </authorList>
    </citation>
    <scope>NUCLEOTIDE SEQUENCE [LARGE SCALE GENOMIC DNA]</scope>
    <source>
        <strain evidence="3">DSM 43909</strain>
    </source>
</reference>
<evidence type="ECO:0000313" key="2">
    <source>
        <dbReference type="EMBL" id="SCF02881.1"/>
    </source>
</evidence>
<gene>
    <name evidence="2" type="ORF">GA0074695_2969</name>
</gene>
<protein>
    <submittedName>
        <fullName evidence="2">Uncharacterized protein</fullName>
    </submittedName>
</protein>
<feature type="transmembrane region" description="Helical" evidence="1">
    <location>
        <begin position="116"/>
        <end position="136"/>
    </location>
</feature>
<evidence type="ECO:0000313" key="3">
    <source>
        <dbReference type="Proteomes" id="UP000198242"/>
    </source>
</evidence>
<dbReference type="Proteomes" id="UP000198242">
    <property type="component" value="Chromosome I"/>
</dbReference>
<feature type="transmembrane region" description="Helical" evidence="1">
    <location>
        <begin position="40"/>
        <end position="57"/>
    </location>
</feature>
<dbReference type="EMBL" id="LT607411">
    <property type="protein sequence ID" value="SCF02881.1"/>
    <property type="molecule type" value="Genomic_DNA"/>
</dbReference>
<feature type="transmembrane region" description="Helical" evidence="1">
    <location>
        <begin position="148"/>
        <end position="165"/>
    </location>
</feature>
<keyword evidence="1" id="KW-0812">Transmembrane</keyword>
<feature type="transmembrane region" description="Helical" evidence="1">
    <location>
        <begin position="205"/>
        <end position="224"/>
    </location>
</feature>
<feature type="transmembrane region" description="Helical" evidence="1">
    <location>
        <begin position="64"/>
        <end position="84"/>
    </location>
</feature>